<keyword evidence="2 5" id="KW-0863">Zinc-finger</keyword>
<keyword evidence="1 5" id="KW-0479">Metal-binding</keyword>
<evidence type="ECO:0000256" key="4">
    <source>
        <dbReference type="ARBA" id="ARBA00023125"/>
    </source>
</evidence>
<evidence type="ECO:0000313" key="7">
    <source>
        <dbReference type="EMBL" id="KAL3714020.1"/>
    </source>
</evidence>
<dbReference type="InterPro" id="IPR000571">
    <property type="entry name" value="Znf_CCCH"/>
</dbReference>
<evidence type="ECO:0000259" key="6">
    <source>
        <dbReference type="PROSITE" id="PS50103"/>
    </source>
</evidence>
<dbReference type="InterPro" id="IPR057444">
    <property type="entry name" value="Znf-CCCH_AtC3H23-like"/>
</dbReference>
<dbReference type="GO" id="GO:0008270">
    <property type="term" value="F:zinc ion binding"/>
    <property type="evidence" value="ECO:0007669"/>
    <property type="project" value="UniProtKB-KW"/>
</dbReference>
<dbReference type="SMART" id="SM00356">
    <property type="entry name" value="ZnF_C3H1"/>
    <property type="match status" value="2"/>
</dbReference>
<sequence>MLKGIENRNGGWGFPDDPACSKFDGVYNSDEFRMYAYKVKRCPRTRSHDWTECPYAHRGEKAQRRDPRKVRYAAVACPAFRGGSCLKGSSCEFAHGVFEYWLHPARYRTRACNAGEFCQRKVCFFAHSPDELRPETKYKCSRSAHRPRVVEIHGLRSVAPARTPGSPRGNVGSDVEVGDKVSDLLKSSRRLSVRGSDDDGDGDGELEKVKAGWDAPVMDLSHLGWISDLVDN</sequence>
<proteinExistence type="predicted"/>
<dbReference type="InterPro" id="IPR045234">
    <property type="entry name" value="Unkempt-like"/>
</dbReference>
<dbReference type="Proteomes" id="UP001634007">
    <property type="component" value="Unassembled WGS sequence"/>
</dbReference>
<feature type="domain" description="C3H1-type" evidence="6">
    <location>
        <begin position="71"/>
        <end position="98"/>
    </location>
</feature>
<dbReference type="PANTHER" id="PTHR14493:SF109">
    <property type="entry name" value="ZINC FINGER CCCH DOMAIN-CONTAINING PROTEIN 54"/>
    <property type="match status" value="1"/>
</dbReference>
<reference evidence="7 8" key="1">
    <citation type="submission" date="2024-11" db="EMBL/GenBank/DDBJ databases">
        <title>Chromosome-level genome assembly of Eucalyptus globulus Labill. provides insights into its genome evolution.</title>
        <authorList>
            <person name="Li X."/>
        </authorList>
    </citation>
    <scope>NUCLEOTIDE SEQUENCE [LARGE SCALE GENOMIC DNA]</scope>
    <source>
        <strain evidence="7">CL2024</strain>
        <tissue evidence="7">Fresh tender leaves</tissue>
    </source>
</reference>
<protein>
    <recommendedName>
        <fullName evidence="6">C3H1-type domain-containing protein</fullName>
    </recommendedName>
</protein>
<feature type="zinc finger region" description="C3H1-type" evidence="5">
    <location>
        <begin position="71"/>
        <end position="98"/>
    </location>
</feature>
<dbReference type="GO" id="GO:0003677">
    <property type="term" value="F:DNA binding"/>
    <property type="evidence" value="ECO:0007669"/>
    <property type="project" value="UniProtKB-KW"/>
</dbReference>
<evidence type="ECO:0000256" key="3">
    <source>
        <dbReference type="ARBA" id="ARBA00022833"/>
    </source>
</evidence>
<keyword evidence="3 5" id="KW-0862">Zinc</keyword>
<accession>A0ABD3IGB5</accession>
<comment type="caution">
    <text evidence="7">The sequence shown here is derived from an EMBL/GenBank/DDBJ whole genome shotgun (WGS) entry which is preliminary data.</text>
</comment>
<organism evidence="7 8">
    <name type="scientific">Eucalyptus globulus</name>
    <name type="common">Tasmanian blue gum</name>
    <dbReference type="NCBI Taxonomy" id="34317"/>
    <lineage>
        <taxon>Eukaryota</taxon>
        <taxon>Viridiplantae</taxon>
        <taxon>Streptophyta</taxon>
        <taxon>Embryophyta</taxon>
        <taxon>Tracheophyta</taxon>
        <taxon>Spermatophyta</taxon>
        <taxon>Magnoliopsida</taxon>
        <taxon>eudicotyledons</taxon>
        <taxon>Gunneridae</taxon>
        <taxon>Pentapetalae</taxon>
        <taxon>rosids</taxon>
        <taxon>malvids</taxon>
        <taxon>Myrtales</taxon>
        <taxon>Myrtaceae</taxon>
        <taxon>Myrtoideae</taxon>
        <taxon>Eucalypteae</taxon>
        <taxon>Eucalyptus</taxon>
    </lineage>
</organism>
<evidence type="ECO:0000256" key="1">
    <source>
        <dbReference type="ARBA" id="ARBA00022723"/>
    </source>
</evidence>
<evidence type="ECO:0000256" key="5">
    <source>
        <dbReference type="PROSITE-ProRule" id="PRU00723"/>
    </source>
</evidence>
<dbReference type="Pfam" id="PF25512">
    <property type="entry name" value="zf-CCCH_AtC3H23"/>
    <property type="match status" value="1"/>
</dbReference>
<evidence type="ECO:0000313" key="8">
    <source>
        <dbReference type="Proteomes" id="UP001634007"/>
    </source>
</evidence>
<dbReference type="PROSITE" id="PS50103">
    <property type="entry name" value="ZF_C3H1"/>
    <property type="match status" value="1"/>
</dbReference>
<name>A0ABD3IGB5_EUCGL</name>
<keyword evidence="4" id="KW-0238">DNA-binding</keyword>
<gene>
    <name evidence="7" type="ORF">ACJRO7_006032</name>
</gene>
<dbReference type="Gene3D" id="3.30.1370.210">
    <property type="match status" value="1"/>
</dbReference>
<dbReference type="PANTHER" id="PTHR14493">
    <property type="entry name" value="UNKEMPT FAMILY MEMBER"/>
    <property type="match status" value="1"/>
</dbReference>
<evidence type="ECO:0000256" key="2">
    <source>
        <dbReference type="ARBA" id="ARBA00022771"/>
    </source>
</evidence>
<keyword evidence="8" id="KW-1185">Reference proteome</keyword>
<dbReference type="AlphaFoldDB" id="A0ABD3IGB5"/>
<dbReference type="EMBL" id="JBJKBG010000011">
    <property type="protein sequence ID" value="KAL3714020.1"/>
    <property type="molecule type" value="Genomic_DNA"/>
</dbReference>